<feature type="domain" description="DUF7882" evidence="1">
    <location>
        <begin position="1"/>
        <end position="97"/>
    </location>
</feature>
<evidence type="ECO:0000313" key="2">
    <source>
        <dbReference type="EMBL" id="SKC40212.1"/>
    </source>
</evidence>
<proteinExistence type="predicted"/>
<dbReference type="RefSeq" id="WP_079726820.1">
    <property type="nucleotide sequence ID" value="NZ_FUZP01000001.1"/>
</dbReference>
<keyword evidence="3" id="KW-1185">Reference proteome</keyword>
<organism evidence="2 3">
    <name type="scientific">Okibacterium fritillariae</name>
    <dbReference type="NCBI Taxonomy" id="123320"/>
    <lineage>
        <taxon>Bacteria</taxon>
        <taxon>Bacillati</taxon>
        <taxon>Actinomycetota</taxon>
        <taxon>Actinomycetes</taxon>
        <taxon>Micrococcales</taxon>
        <taxon>Microbacteriaceae</taxon>
        <taxon>Okibacterium</taxon>
    </lineage>
</organism>
<reference evidence="2 3" key="1">
    <citation type="submission" date="2017-02" db="EMBL/GenBank/DDBJ databases">
        <authorList>
            <person name="Peterson S.W."/>
        </authorList>
    </citation>
    <scope>NUCLEOTIDE SEQUENCE [LARGE SCALE GENOMIC DNA]</scope>
    <source>
        <strain evidence="2 3">VKM Ac-2059</strain>
    </source>
</reference>
<dbReference type="InterPro" id="IPR057204">
    <property type="entry name" value="DUF7882"/>
</dbReference>
<evidence type="ECO:0000259" key="1">
    <source>
        <dbReference type="Pfam" id="PF25355"/>
    </source>
</evidence>
<dbReference type="OrthoDB" id="5123855at2"/>
<dbReference type="STRING" id="123320.SAMN06309945_0617"/>
<gene>
    <name evidence="2" type="ORF">SAMN06309945_0617</name>
</gene>
<dbReference type="Proteomes" id="UP000190857">
    <property type="component" value="Unassembled WGS sequence"/>
</dbReference>
<evidence type="ECO:0000313" key="3">
    <source>
        <dbReference type="Proteomes" id="UP000190857"/>
    </source>
</evidence>
<sequence>MGTLLYGTDGAKIDFEDRMLAHLQLAIITKLRRGEPHVLSWETPAYAGSGRSTIWIHPAIPLFFKYSGSKKVPINRAWVEDLLSSANSTNGLQALPEPAPVSRAA</sequence>
<protein>
    <recommendedName>
        <fullName evidence="1">DUF7882 domain-containing protein</fullName>
    </recommendedName>
</protein>
<dbReference type="Pfam" id="PF25355">
    <property type="entry name" value="DUF7882"/>
    <property type="match status" value="1"/>
</dbReference>
<dbReference type="EMBL" id="FUZP01000001">
    <property type="protein sequence ID" value="SKC40212.1"/>
    <property type="molecule type" value="Genomic_DNA"/>
</dbReference>
<accession>A0A1T5IMC5</accession>
<name>A0A1T5IMC5_9MICO</name>
<dbReference type="AlphaFoldDB" id="A0A1T5IMC5"/>